<evidence type="ECO:0000313" key="1">
    <source>
        <dbReference type="EMBL" id="GAH55060.1"/>
    </source>
</evidence>
<feature type="non-terminal residue" evidence="1">
    <location>
        <position position="124"/>
    </location>
</feature>
<gene>
    <name evidence="1" type="ORF">S03H2_36331</name>
</gene>
<dbReference type="Gene3D" id="3.90.1170.20">
    <property type="entry name" value="Quinolinate phosphoribosyl transferase, N-terminal domain"/>
    <property type="match status" value="1"/>
</dbReference>
<protein>
    <recommendedName>
        <fullName evidence="2">Nicotinate phosphoribosyltransferase</fullName>
    </recommendedName>
</protein>
<dbReference type="PANTHER" id="PTHR43202">
    <property type="entry name" value="NICOTINATE-NUCLEOTIDE PYROPHOSPHORYLASE"/>
    <property type="match status" value="1"/>
</dbReference>
<proteinExistence type="predicted"/>
<sequence>MSQVLPDGSIINAWETIMVVEGAYPYFGHLETVLLGALARGTKIATNVYRCFKAANGKPVLFFPARFDSHLIQAKDGYSYKIGREAAGQDSGGISTDAQGEWWGSAGMGTIPHALIAVYGGDTA</sequence>
<dbReference type="AlphaFoldDB" id="X1HDE2"/>
<dbReference type="SUPFAM" id="SSF51690">
    <property type="entry name" value="Nicotinate/Quinolinate PRTase C-terminal domain-like"/>
    <property type="match status" value="1"/>
</dbReference>
<dbReference type="InterPro" id="IPR036068">
    <property type="entry name" value="Nicotinate_pribotase-like_C"/>
</dbReference>
<name>X1HDE2_9ZZZZ</name>
<dbReference type="GO" id="GO:0016763">
    <property type="term" value="F:pentosyltransferase activity"/>
    <property type="evidence" value="ECO:0007669"/>
    <property type="project" value="InterPro"/>
</dbReference>
<dbReference type="GO" id="GO:0009435">
    <property type="term" value="P:NAD+ biosynthetic process"/>
    <property type="evidence" value="ECO:0007669"/>
    <property type="project" value="InterPro"/>
</dbReference>
<comment type="caution">
    <text evidence="1">The sequence shown here is derived from an EMBL/GenBank/DDBJ whole genome shotgun (WGS) entry which is preliminary data.</text>
</comment>
<reference evidence="1" key="1">
    <citation type="journal article" date="2014" name="Front. Microbiol.">
        <title>High frequency of phylogenetically diverse reductive dehalogenase-homologous genes in deep subseafloor sedimentary metagenomes.</title>
        <authorList>
            <person name="Kawai M."/>
            <person name="Futagami T."/>
            <person name="Toyoda A."/>
            <person name="Takaki Y."/>
            <person name="Nishi S."/>
            <person name="Hori S."/>
            <person name="Arai W."/>
            <person name="Tsubouchi T."/>
            <person name="Morono Y."/>
            <person name="Uchiyama I."/>
            <person name="Ito T."/>
            <person name="Fujiyama A."/>
            <person name="Inagaki F."/>
            <person name="Takami H."/>
        </authorList>
    </citation>
    <scope>NUCLEOTIDE SEQUENCE</scope>
    <source>
        <strain evidence="1">Expedition CK06-06</strain>
    </source>
</reference>
<organism evidence="1">
    <name type="scientific">marine sediment metagenome</name>
    <dbReference type="NCBI Taxonomy" id="412755"/>
    <lineage>
        <taxon>unclassified sequences</taxon>
        <taxon>metagenomes</taxon>
        <taxon>ecological metagenomes</taxon>
    </lineage>
</organism>
<dbReference type="PANTHER" id="PTHR43202:SF1">
    <property type="entry name" value="NICOTINATE PHOSPHORIBOSYLTRANSFERASE"/>
    <property type="match status" value="1"/>
</dbReference>
<dbReference type="Gene3D" id="3.20.20.70">
    <property type="entry name" value="Aldolase class I"/>
    <property type="match status" value="1"/>
</dbReference>
<dbReference type="EMBL" id="BARU01022285">
    <property type="protein sequence ID" value="GAH55060.1"/>
    <property type="molecule type" value="Genomic_DNA"/>
</dbReference>
<evidence type="ECO:0008006" key="2">
    <source>
        <dbReference type="Google" id="ProtNLM"/>
    </source>
</evidence>
<dbReference type="SUPFAM" id="SSF54675">
    <property type="entry name" value="Nicotinate/Quinolinate PRTase N-terminal domain-like"/>
    <property type="match status" value="1"/>
</dbReference>
<dbReference type="InterPro" id="IPR037128">
    <property type="entry name" value="Quinolinate_PRibosylTase_N_sf"/>
</dbReference>
<dbReference type="InterPro" id="IPR053190">
    <property type="entry name" value="NAPRTase-like"/>
</dbReference>
<accession>X1HDE2</accession>
<dbReference type="InterPro" id="IPR013785">
    <property type="entry name" value="Aldolase_TIM"/>
</dbReference>